<feature type="transmembrane region" description="Helical" evidence="6">
    <location>
        <begin position="117"/>
        <end position="137"/>
    </location>
</feature>
<dbReference type="PANTHER" id="PTHR30294:SF29">
    <property type="entry name" value="MULTIDRUG ABC TRANSPORTER PERMEASE YBHS-RELATED"/>
    <property type="match status" value="1"/>
</dbReference>
<sequence>MKAYFNSPMAYIFLVVFAIITGYFFTRTFFLFNQSDMRSLFNIIPLVYLFFIPAITMGLIAREKNIGTMEVISTLPLNDFDFVIGKFLSAFSLVMSGLLITLVHFFTLTYVGTNIDIGAVFTGYLGLALVGAVYSAVGTFASSITDNQVVAFIIGIFIVLIFFLLDKMLIFIPMSLTELIQYLSVDYHLSNISRGVIDTRNLIYFISVTGFFLFMTIRVLEIRRWK</sequence>
<keyword evidence="4 6" id="KW-1133">Transmembrane helix</keyword>
<reference evidence="8" key="1">
    <citation type="submission" date="2018-05" db="EMBL/GenBank/DDBJ databases">
        <authorList>
            <person name="Lanie J.A."/>
            <person name="Ng W.-L."/>
            <person name="Kazmierczak K.M."/>
            <person name="Andrzejewski T.M."/>
            <person name="Davidsen T.M."/>
            <person name="Wayne K.J."/>
            <person name="Tettelin H."/>
            <person name="Glass J.I."/>
            <person name="Rusch D."/>
            <person name="Podicherti R."/>
            <person name="Tsui H.-C.T."/>
            <person name="Winkler M.E."/>
        </authorList>
    </citation>
    <scope>NUCLEOTIDE SEQUENCE</scope>
</reference>
<evidence type="ECO:0000259" key="7">
    <source>
        <dbReference type="Pfam" id="PF12698"/>
    </source>
</evidence>
<comment type="subcellular location">
    <subcellularLocation>
        <location evidence="1">Cell membrane</location>
        <topology evidence="1">Multi-pass membrane protein</topology>
    </subcellularLocation>
</comment>
<organism evidence="8">
    <name type="scientific">marine metagenome</name>
    <dbReference type="NCBI Taxonomy" id="408172"/>
    <lineage>
        <taxon>unclassified sequences</taxon>
        <taxon>metagenomes</taxon>
        <taxon>ecological metagenomes</taxon>
    </lineage>
</organism>
<feature type="transmembrane region" description="Helical" evidence="6">
    <location>
        <begin position="12"/>
        <end position="33"/>
    </location>
</feature>
<feature type="domain" description="ABC-2 type transporter transmembrane" evidence="7">
    <location>
        <begin position="40"/>
        <end position="176"/>
    </location>
</feature>
<feature type="transmembrane region" description="Helical" evidence="6">
    <location>
        <begin position="149"/>
        <end position="172"/>
    </location>
</feature>
<evidence type="ECO:0000256" key="6">
    <source>
        <dbReference type="SAM" id="Phobius"/>
    </source>
</evidence>
<keyword evidence="5 6" id="KW-0472">Membrane</keyword>
<dbReference type="GO" id="GO:0140359">
    <property type="term" value="F:ABC-type transporter activity"/>
    <property type="evidence" value="ECO:0007669"/>
    <property type="project" value="InterPro"/>
</dbReference>
<dbReference type="GO" id="GO:0005886">
    <property type="term" value="C:plasma membrane"/>
    <property type="evidence" value="ECO:0007669"/>
    <property type="project" value="UniProtKB-SubCell"/>
</dbReference>
<evidence type="ECO:0000256" key="1">
    <source>
        <dbReference type="ARBA" id="ARBA00004651"/>
    </source>
</evidence>
<name>A0A382D819_9ZZZZ</name>
<proteinExistence type="predicted"/>
<dbReference type="AlphaFoldDB" id="A0A382D819"/>
<dbReference type="Pfam" id="PF12698">
    <property type="entry name" value="ABC2_membrane_3"/>
    <property type="match status" value="1"/>
</dbReference>
<protein>
    <recommendedName>
        <fullName evidence="7">ABC-2 type transporter transmembrane domain-containing protein</fullName>
    </recommendedName>
</protein>
<keyword evidence="3 6" id="KW-0812">Transmembrane</keyword>
<dbReference type="PANTHER" id="PTHR30294">
    <property type="entry name" value="MEMBRANE COMPONENT OF ABC TRANSPORTER YHHJ-RELATED"/>
    <property type="match status" value="1"/>
</dbReference>
<feature type="transmembrane region" description="Helical" evidence="6">
    <location>
        <begin position="39"/>
        <end position="61"/>
    </location>
</feature>
<feature type="transmembrane region" description="Helical" evidence="6">
    <location>
        <begin position="82"/>
        <end position="105"/>
    </location>
</feature>
<evidence type="ECO:0000256" key="4">
    <source>
        <dbReference type="ARBA" id="ARBA00022989"/>
    </source>
</evidence>
<keyword evidence="2" id="KW-1003">Cell membrane</keyword>
<accession>A0A382D819</accession>
<gene>
    <name evidence="8" type="ORF">METZ01_LOCUS186695</name>
</gene>
<evidence type="ECO:0000313" key="8">
    <source>
        <dbReference type="EMBL" id="SVB33841.1"/>
    </source>
</evidence>
<dbReference type="EMBL" id="UINC01037804">
    <property type="protein sequence ID" value="SVB33841.1"/>
    <property type="molecule type" value="Genomic_DNA"/>
</dbReference>
<feature type="transmembrane region" description="Helical" evidence="6">
    <location>
        <begin position="202"/>
        <end position="220"/>
    </location>
</feature>
<dbReference type="InterPro" id="IPR013525">
    <property type="entry name" value="ABC2_TM"/>
</dbReference>
<evidence type="ECO:0000256" key="3">
    <source>
        <dbReference type="ARBA" id="ARBA00022692"/>
    </source>
</evidence>
<evidence type="ECO:0000256" key="5">
    <source>
        <dbReference type="ARBA" id="ARBA00023136"/>
    </source>
</evidence>
<evidence type="ECO:0000256" key="2">
    <source>
        <dbReference type="ARBA" id="ARBA00022475"/>
    </source>
</evidence>
<dbReference type="InterPro" id="IPR051449">
    <property type="entry name" value="ABC-2_transporter_component"/>
</dbReference>